<dbReference type="Proteomes" id="UP000054007">
    <property type="component" value="Unassembled WGS sequence"/>
</dbReference>
<protein>
    <submittedName>
        <fullName evidence="1">Uncharacterized protein</fullName>
    </submittedName>
</protein>
<dbReference type="AlphaFoldDB" id="A0A0D7AQS7"/>
<proteinExistence type="predicted"/>
<evidence type="ECO:0000313" key="1">
    <source>
        <dbReference type="EMBL" id="KIY60587.1"/>
    </source>
</evidence>
<sequence length="233" mass="27144">MVEAHARLRWDYYKPFSPTTSLLLRRAARRDRYHQFLLTGINNDDPEAYELFMNASLEAPTSQDEGAIAFFVHLFAEGVARSTSPDAVETWKDEAARKQCAEWFLDRERFSRLVRQVGKWAEYREGWVLEKWHPHPEAWYYEEVERAVSEWKAAEERREAERRAQVAADNVTQAAPVIEEQRDEHSHETAPLALVADAQRAGFEYYFRQIRDFFGLRRSGAGDAGSAHELHQV</sequence>
<gene>
    <name evidence="1" type="ORF">CYLTODRAFT_460660</name>
</gene>
<dbReference type="EMBL" id="KN881488">
    <property type="protein sequence ID" value="KIY60587.1"/>
    <property type="molecule type" value="Genomic_DNA"/>
</dbReference>
<name>A0A0D7AQS7_9AGAR</name>
<keyword evidence="2" id="KW-1185">Reference proteome</keyword>
<organism evidence="1 2">
    <name type="scientific">Cylindrobasidium torrendii FP15055 ss-10</name>
    <dbReference type="NCBI Taxonomy" id="1314674"/>
    <lineage>
        <taxon>Eukaryota</taxon>
        <taxon>Fungi</taxon>
        <taxon>Dikarya</taxon>
        <taxon>Basidiomycota</taxon>
        <taxon>Agaricomycotina</taxon>
        <taxon>Agaricomycetes</taxon>
        <taxon>Agaricomycetidae</taxon>
        <taxon>Agaricales</taxon>
        <taxon>Marasmiineae</taxon>
        <taxon>Physalacriaceae</taxon>
        <taxon>Cylindrobasidium</taxon>
    </lineage>
</organism>
<accession>A0A0D7AQS7</accession>
<evidence type="ECO:0000313" key="2">
    <source>
        <dbReference type="Proteomes" id="UP000054007"/>
    </source>
</evidence>
<reference evidence="1 2" key="1">
    <citation type="journal article" date="2015" name="Fungal Genet. Biol.">
        <title>Evolution of novel wood decay mechanisms in Agaricales revealed by the genome sequences of Fistulina hepatica and Cylindrobasidium torrendii.</title>
        <authorList>
            <person name="Floudas D."/>
            <person name="Held B.W."/>
            <person name="Riley R."/>
            <person name="Nagy L.G."/>
            <person name="Koehler G."/>
            <person name="Ransdell A.S."/>
            <person name="Younus H."/>
            <person name="Chow J."/>
            <person name="Chiniquy J."/>
            <person name="Lipzen A."/>
            <person name="Tritt A."/>
            <person name="Sun H."/>
            <person name="Haridas S."/>
            <person name="LaButti K."/>
            <person name="Ohm R.A."/>
            <person name="Kues U."/>
            <person name="Blanchette R.A."/>
            <person name="Grigoriev I.V."/>
            <person name="Minto R.E."/>
            <person name="Hibbett D.S."/>
        </authorList>
    </citation>
    <scope>NUCLEOTIDE SEQUENCE [LARGE SCALE GENOMIC DNA]</scope>
    <source>
        <strain evidence="1 2">FP15055 ss-10</strain>
    </source>
</reference>